<dbReference type="GO" id="GO:0004601">
    <property type="term" value="F:peroxidase activity"/>
    <property type="evidence" value="ECO:0007669"/>
    <property type="project" value="UniProtKB-KW"/>
</dbReference>
<feature type="region of interest" description="Disordered" evidence="7">
    <location>
        <begin position="1280"/>
        <end position="1299"/>
    </location>
</feature>
<dbReference type="PROSITE" id="PS51554">
    <property type="entry name" value="PFL"/>
    <property type="match status" value="1"/>
</dbReference>
<feature type="compositionally biased region" description="Pro residues" evidence="7">
    <location>
        <begin position="1290"/>
        <end position="1299"/>
    </location>
</feature>
<evidence type="ECO:0000256" key="6">
    <source>
        <dbReference type="ARBA" id="ARBA00025737"/>
    </source>
</evidence>
<dbReference type="Gene3D" id="3.20.70.20">
    <property type="match status" value="1"/>
</dbReference>
<keyword evidence="2 9" id="KW-0575">Peroxidase</keyword>
<evidence type="ECO:0000256" key="3">
    <source>
        <dbReference type="ARBA" id="ARBA00022723"/>
    </source>
</evidence>
<proteinExistence type="inferred from homology"/>
<organism evidence="9 10">
    <name type="scientific">Actinophytocola algeriensis</name>
    <dbReference type="NCBI Taxonomy" id="1768010"/>
    <lineage>
        <taxon>Bacteria</taxon>
        <taxon>Bacillati</taxon>
        <taxon>Actinomycetota</taxon>
        <taxon>Actinomycetes</taxon>
        <taxon>Pseudonocardiales</taxon>
        <taxon>Pseudonocardiaceae</taxon>
    </lineage>
</organism>
<feature type="domain" description="PFL" evidence="8">
    <location>
        <begin position="426"/>
        <end position="1158"/>
    </location>
</feature>
<dbReference type="SUPFAM" id="SSF54909">
    <property type="entry name" value="Dimeric alpha+beta barrel"/>
    <property type="match status" value="1"/>
</dbReference>
<dbReference type="EMBL" id="JACHJQ010000012">
    <property type="protein sequence ID" value="MBB4912296.1"/>
    <property type="molecule type" value="Genomic_DNA"/>
</dbReference>
<comment type="cofactor">
    <cofactor evidence="1">
        <name>heme b</name>
        <dbReference type="ChEBI" id="CHEBI:60344"/>
    </cofactor>
</comment>
<comment type="similarity">
    <text evidence="6">Belongs to the DyP-type peroxidase family.</text>
</comment>
<evidence type="ECO:0000256" key="5">
    <source>
        <dbReference type="ARBA" id="ARBA00023004"/>
    </source>
</evidence>
<dbReference type="GO" id="GO:0005829">
    <property type="term" value="C:cytosol"/>
    <property type="evidence" value="ECO:0007669"/>
    <property type="project" value="TreeGrafter"/>
</dbReference>
<dbReference type="InterPro" id="IPR051215">
    <property type="entry name" value="GRE"/>
</dbReference>
<dbReference type="Proteomes" id="UP000520767">
    <property type="component" value="Unassembled WGS sequence"/>
</dbReference>
<evidence type="ECO:0000313" key="9">
    <source>
        <dbReference type="EMBL" id="MBB4912296.1"/>
    </source>
</evidence>
<dbReference type="PANTHER" id="PTHR43641">
    <property type="entry name" value="FORMATE ACETYLTRANSFERASE 3-RELATED"/>
    <property type="match status" value="1"/>
</dbReference>
<dbReference type="GO" id="GO:0046872">
    <property type="term" value="F:metal ion binding"/>
    <property type="evidence" value="ECO:0007669"/>
    <property type="project" value="UniProtKB-KW"/>
</dbReference>
<evidence type="ECO:0000256" key="1">
    <source>
        <dbReference type="ARBA" id="ARBA00001970"/>
    </source>
</evidence>
<keyword evidence="4" id="KW-0560">Oxidoreductase</keyword>
<dbReference type="Pfam" id="PF20628">
    <property type="entry name" value="Dyp_perox_C"/>
    <property type="match status" value="1"/>
</dbReference>
<evidence type="ECO:0000256" key="4">
    <source>
        <dbReference type="ARBA" id="ARBA00023002"/>
    </source>
</evidence>
<gene>
    <name evidence="9" type="ORF">FHR82_008567</name>
</gene>
<keyword evidence="10" id="KW-1185">Reference proteome</keyword>
<keyword evidence="3" id="KW-0479">Metal-binding</keyword>
<evidence type="ECO:0000259" key="8">
    <source>
        <dbReference type="PROSITE" id="PS51554"/>
    </source>
</evidence>
<evidence type="ECO:0000256" key="2">
    <source>
        <dbReference type="ARBA" id="ARBA00022559"/>
    </source>
</evidence>
<reference evidence="9 10" key="1">
    <citation type="submission" date="2020-08" db="EMBL/GenBank/DDBJ databases">
        <title>Genomic Encyclopedia of Type Strains, Phase III (KMG-III): the genomes of soil and plant-associated and newly described type strains.</title>
        <authorList>
            <person name="Whitman W."/>
        </authorList>
    </citation>
    <scope>NUCLEOTIDE SEQUENCE [LARGE SCALE GENOMIC DNA]</scope>
    <source>
        <strain evidence="9 10">CECT 8960</strain>
    </source>
</reference>
<dbReference type="RefSeq" id="WP_184816295.1">
    <property type="nucleotide sequence ID" value="NZ_JACHJQ010000012.1"/>
</dbReference>
<evidence type="ECO:0000256" key="7">
    <source>
        <dbReference type="SAM" id="MobiDB-lite"/>
    </source>
</evidence>
<dbReference type="InterPro" id="IPR004184">
    <property type="entry name" value="PFL_dom"/>
</dbReference>
<dbReference type="InterPro" id="IPR048328">
    <property type="entry name" value="Dyp_perox_C"/>
</dbReference>
<dbReference type="InterPro" id="IPR011008">
    <property type="entry name" value="Dimeric_a/b-barrel"/>
</dbReference>
<name>A0A7W7QFT6_9PSEU</name>
<dbReference type="InterPro" id="IPR006314">
    <property type="entry name" value="Dyp_peroxidase"/>
</dbReference>
<protein>
    <submittedName>
        <fullName evidence="9">Dyp-type peroxidase family</fullName>
    </submittedName>
</protein>
<dbReference type="GO" id="GO:0020037">
    <property type="term" value="F:heme binding"/>
    <property type="evidence" value="ECO:0007669"/>
    <property type="project" value="InterPro"/>
</dbReference>
<dbReference type="PROSITE" id="PS51404">
    <property type="entry name" value="DYP_PEROXIDASE"/>
    <property type="match status" value="1"/>
</dbReference>
<dbReference type="PANTHER" id="PTHR43641:SF2">
    <property type="entry name" value="DEHYDRATASE YBIW-RELATED"/>
    <property type="match status" value="1"/>
</dbReference>
<keyword evidence="5" id="KW-0408">Iron</keyword>
<accession>A0A7W7QFT6</accession>
<comment type="caution">
    <text evidence="9">The sequence shown here is derived from an EMBL/GenBank/DDBJ whole genome shotgun (WGS) entry which is preliminary data.</text>
</comment>
<sequence>MTESVLREQTVAAADEQSHDIWSHVQRGLVYPAPHALFATFWADESGRPLTRAVLRRTVARLRLRIHEQHGSSNTTAVAGVGFRRWVHWCAEDGSALPAGMRVLFPSSGEPEVSTVFERSSGTFTDSGADLWFHIKSDVAKHCRAVFDHLAELLEREGCVDARRTVYQEAATKSLRPDGRGGKVVGSRFSENLNNPTDPVTLRRHVIVGEEDPAHLGGSFALAQRFTINWERVLDHPPQGIEDMVGRTTSDTFIPSKEDRSHIKRARVQDEQGDSTPVLRLSLPFGQSRAVTDDAMREKGASLRDEAGVYFAAFSRSTHVLETIMNQQIGGEPGYMADRLLANVHSDLGGFYYVPSQDELGLDPLEIADLDETDWKRFPGVDWRRLDRHFNQRSANGYMYYNHKDYLFRMATMTGPDRDKYLPPSRRVLELLATTFSRWQDNWYFDHRQQEPHHLEHYLRNRFADGDPDAEVERIMALPVAERMGWAIKVGLGEVFAGTDYGFRGRRRDQDGNWVNGADTYRISPQELIVGAMPNLSLGQGRYVIDYAREDEQLPNFILGLSSSSGVGHVVPGFQRALELGIGGLAEWVSSRLNACGPAEEEKASFLRGVLLALEGVAEYCRSYARLARELADRPGQTETDNLLAIADRMDRLATERPASMLEAAQLVFTLHSCLHLVGEPTAVGRLDQLLYPFYRSEVDAGTLDRDRAQEIIDCFWIKLGEKVQPNRLFLDDHQPWGNLAMGGMSGNYPQGGSNNQWIQQVTVGGTVADDSPGAGAPAYNDITLLCLRAARRLPLNAPCLSLRTRPDMPVNYAEEAALALLSGGAHPILLNDDKVIPGLMDSGERIGAGAQVADKAGARWRSKVDIVAARDYACDGCYEPQFTGRNWFTLGGVITLQALEAALNRGKSWATAGPMYFRGQKVSFMSEDPAQITTYARLEELFIGHLRWMYARQTDQLLGVFGQMSAVCPSPLLSCFIDDCVDKGMDYYAGGARYNVVGPCFTALANTIDSLWAIRHMVFDPRTAVTSLPELAEALICDWGESMTEPFVSTLAGPARIAARADRFRRLRAVAMSLPKYGRGDVEVDRFGDALLSRVAAAAVSVYTDPVEPTARKMVSLAQRYGTAEHPFGLQIQPGTGTFESYLEFGAMCGASADGRRSGQPLASDLSPAPGYADQPVAGREEPMLTTLAGFTGDGTAAMWNVAPTDYNIGEDFPADALSEVIRAFASGVGSNLLTVTCADRETFDGACRDPERYDLVRARMGGWSEFFVAMFPAHQQQHLRRPVSVPDAPTPEPRTGD</sequence>
<evidence type="ECO:0000313" key="10">
    <source>
        <dbReference type="Proteomes" id="UP000520767"/>
    </source>
</evidence>
<dbReference type="Pfam" id="PF02901">
    <property type="entry name" value="PFL-like"/>
    <property type="match status" value="1"/>
</dbReference>
<dbReference type="SUPFAM" id="SSF51998">
    <property type="entry name" value="PFL-like glycyl radical enzymes"/>
    <property type="match status" value="1"/>
</dbReference>
<dbReference type="NCBIfam" id="TIGR01413">
    <property type="entry name" value="Dyp_perox_fam"/>
    <property type="match status" value="1"/>
</dbReference>